<name>A0A6H0XSJ4_9PEZI</name>
<gene>
    <name evidence="2" type="ORF">AMS68_002957</name>
</gene>
<dbReference type="SUPFAM" id="SSF51316">
    <property type="entry name" value="Mss4-like"/>
    <property type="match status" value="1"/>
</dbReference>
<protein>
    <recommendedName>
        <fullName evidence="4">CENP-V/GFA domain-containing protein</fullName>
    </recommendedName>
</protein>
<evidence type="ECO:0000256" key="1">
    <source>
        <dbReference type="SAM" id="MobiDB-lite"/>
    </source>
</evidence>
<evidence type="ECO:0000313" key="2">
    <source>
        <dbReference type="EMBL" id="QIW97439.1"/>
    </source>
</evidence>
<dbReference type="AlphaFoldDB" id="A0A6H0XSJ4"/>
<evidence type="ECO:0000313" key="3">
    <source>
        <dbReference type="Proteomes" id="UP000503462"/>
    </source>
</evidence>
<keyword evidence="3" id="KW-1185">Reference proteome</keyword>
<dbReference type="OrthoDB" id="3907216at2759"/>
<evidence type="ECO:0008006" key="4">
    <source>
        <dbReference type="Google" id="ProtNLM"/>
    </source>
</evidence>
<reference evidence="2 3" key="1">
    <citation type="journal article" date="2016" name="Sci. Rep.">
        <title>Peltaster fructicola genome reveals evolution from an invasive phytopathogen to an ectophytic parasite.</title>
        <authorList>
            <person name="Xu C."/>
            <person name="Chen H."/>
            <person name="Gleason M.L."/>
            <person name="Xu J.R."/>
            <person name="Liu H."/>
            <person name="Zhang R."/>
            <person name="Sun G."/>
        </authorList>
    </citation>
    <scope>NUCLEOTIDE SEQUENCE [LARGE SCALE GENOMIC DNA]</scope>
    <source>
        <strain evidence="2 3">LNHT1506</strain>
    </source>
</reference>
<feature type="region of interest" description="Disordered" evidence="1">
    <location>
        <begin position="247"/>
        <end position="266"/>
    </location>
</feature>
<organism evidence="2 3">
    <name type="scientific">Peltaster fructicola</name>
    <dbReference type="NCBI Taxonomy" id="286661"/>
    <lineage>
        <taxon>Eukaryota</taxon>
        <taxon>Fungi</taxon>
        <taxon>Dikarya</taxon>
        <taxon>Ascomycota</taxon>
        <taxon>Pezizomycotina</taxon>
        <taxon>Dothideomycetes</taxon>
        <taxon>Dothideomycetes incertae sedis</taxon>
        <taxon>Peltaster</taxon>
    </lineage>
</organism>
<proteinExistence type="predicted"/>
<dbReference type="Gene3D" id="2.170.150.70">
    <property type="match status" value="1"/>
</dbReference>
<accession>A0A6H0XSJ4</accession>
<dbReference type="InterPro" id="IPR011057">
    <property type="entry name" value="Mss4-like_sf"/>
</dbReference>
<dbReference type="Proteomes" id="UP000503462">
    <property type="component" value="Chromosome 2"/>
</dbReference>
<dbReference type="EMBL" id="CP051140">
    <property type="protein sequence ID" value="QIW97439.1"/>
    <property type="molecule type" value="Genomic_DNA"/>
</dbReference>
<sequence>MADEVSLLRGSCACERNQYQIELPIASTALASVFFDNSAQSRRPQASPVTAWLRIPLDFYHSFTIAQFADETHASIRRTYTTALSPSTIRTTRRQFCGYCGTHLTAFDESQLGTAELIDVTLGSLLDESLDRLQTLKIFSDSEDVEESRDEQPDGRVIGGSIDEDTHISGAALQEHENTGIPSGGTLPEVRTSISRYMQHRGMPYFEEMIENSSLGRIRRQKGGHRTEDGRTTVLWEIVEVGDDETMQDSEATLAGSPAKKVKLDS</sequence>